<dbReference type="InterPro" id="IPR024559">
    <property type="entry name" value="DUF3846"/>
</dbReference>
<protein>
    <recommendedName>
        <fullName evidence="1">DUF3846 domain-containing protein</fullName>
    </recommendedName>
</protein>
<feature type="domain" description="DUF3846" evidence="1">
    <location>
        <begin position="6"/>
        <end position="92"/>
    </location>
</feature>
<organism evidence="2 3">
    <name type="scientific">Deinococcus ruber</name>
    <dbReference type="NCBI Taxonomy" id="1848197"/>
    <lineage>
        <taxon>Bacteria</taxon>
        <taxon>Thermotogati</taxon>
        <taxon>Deinococcota</taxon>
        <taxon>Deinococci</taxon>
        <taxon>Deinococcales</taxon>
        <taxon>Deinococcaceae</taxon>
        <taxon>Deinococcus</taxon>
    </lineage>
</organism>
<dbReference type="AlphaFoldDB" id="A0A918CCQ9"/>
<dbReference type="Pfam" id="PF12957">
    <property type="entry name" value="DUF3846"/>
    <property type="match status" value="1"/>
</dbReference>
<dbReference type="RefSeq" id="WP_189091429.1">
    <property type="nucleotide sequence ID" value="NZ_BMQL01000019.1"/>
</dbReference>
<dbReference type="EMBL" id="BMQL01000019">
    <property type="protein sequence ID" value="GGR16176.1"/>
    <property type="molecule type" value="Genomic_DNA"/>
</dbReference>
<gene>
    <name evidence="2" type="ORF">GCM10008957_31020</name>
</gene>
<evidence type="ECO:0000313" key="2">
    <source>
        <dbReference type="EMBL" id="GGR16176.1"/>
    </source>
</evidence>
<evidence type="ECO:0000313" key="3">
    <source>
        <dbReference type="Proteomes" id="UP000603865"/>
    </source>
</evidence>
<accession>A0A918CCQ9</accession>
<reference evidence="2" key="2">
    <citation type="submission" date="2020-09" db="EMBL/GenBank/DDBJ databases">
        <authorList>
            <person name="Sun Q."/>
            <person name="Ohkuma M."/>
        </authorList>
    </citation>
    <scope>NUCLEOTIDE SEQUENCE</scope>
    <source>
        <strain evidence="2">JCM 31311</strain>
    </source>
</reference>
<proteinExistence type="predicted"/>
<sequence>MILVVLHPDGRREELTCTKETKVSVMQAAVGGDIEFMSPAFHGLQNWEVILNEDGLDRLPENFWGCRAIGMDARLYQPTCGPLVLVPLPAGQTNHKRRDAKAEYFGRIDAVSLGLASATEAGLGHLIDAR</sequence>
<dbReference type="Proteomes" id="UP000603865">
    <property type="component" value="Unassembled WGS sequence"/>
</dbReference>
<reference evidence="2" key="1">
    <citation type="journal article" date="2014" name="Int. J. Syst. Evol. Microbiol.">
        <title>Complete genome sequence of Corynebacterium casei LMG S-19264T (=DSM 44701T), isolated from a smear-ripened cheese.</title>
        <authorList>
            <consortium name="US DOE Joint Genome Institute (JGI-PGF)"/>
            <person name="Walter F."/>
            <person name="Albersmeier A."/>
            <person name="Kalinowski J."/>
            <person name="Ruckert C."/>
        </authorList>
    </citation>
    <scope>NUCLEOTIDE SEQUENCE</scope>
    <source>
        <strain evidence="2">JCM 31311</strain>
    </source>
</reference>
<name>A0A918CCQ9_9DEIO</name>
<keyword evidence="3" id="KW-1185">Reference proteome</keyword>
<evidence type="ECO:0000259" key="1">
    <source>
        <dbReference type="Pfam" id="PF12957"/>
    </source>
</evidence>
<comment type="caution">
    <text evidence="2">The sequence shown here is derived from an EMBL/GenBank/DDBJ whole genome shotgun (WGS) entry which is preliminary data.</text>
</comment>